<dbReference type="InterPro" id="IPR036291">
    <property type="entry name" value="NAD(P)-bd_dom_sf"/>
</dbReference>
<evidence type="ECO:0000256" key="1">
    <source>
        <dbReference type="ARBA" id="ARBA00006484"/>
    </source>
</evidence>
<dbReference type="Gene3D" id="3.40.50.720">
    <property type="entry name" value="NAD(P)-binding Rossmann-like Domain"/>
    <property type="match status" value="1"/>
</dbReference>
<proteinExistence type="inferred from homology"/>
<comment type="caution">
    <text evidence="2">The sequence shown here is derived from an EMBL/GenBank/DDBJ whole genome shotgun (WGS) entry which is preliminary data.</text>
</comment>
<protein>
    <submittedName>
        <fullName evidence="2">Short-chain dehydrogenase/reductase SDR</fullName>
    </submittedName>
</protein>
<dbReference type="SUPFAM" id="SSF51735">
    <property type="entry name" value="NAD(P)-binding Rossmann-fold domains"/>
    <property type="match status" value="1"/>
</dbReference>
<name>K1S5X6_9ZZZZ</name>
<dbReference type="InterPro" id="IPR050259">
    <property type="entry name" value="SDR"/>
</dbReference>
<dbReference type="EMBL" id="AJWY01011397">
    <property type="protein sequence ID" value="EKC52868.1"/>
    <property type="molecule type" value="Genomic_DNA"/>
</dbReference>
<dbReference type="PANTHER" id="PTHR42879">
    <property type="entry name" value="3-OXOACYL-(ACYL-CARRIER-PROTEIN) REDUCTASE"/>
    <property type="match status" value="1"/>
</dbReference>
<dbReference type="AlphaFoldDB" id="K1S5X6"/>
<evidence type="ECO:0000313" key="2">
    <source>
        <dbReference type="EMBL" id="EKC52868.1"/>
    </source>
</evidence>
<sequence>MKVALVTGASRGIGKACAIRLAKDGYAVVINYSHSEEQAQKVLDEIVAAGGTAITY</sequence>
<reference evidence="2" key="1">
    <citation type="journal article" date="2013" name="Environ. Microbiol.">
        <title>Microbiota from the distal guts of lean and obese adolescents exhibit partial functional redundancy besides clear differences in community structure.</title>
        <authorList>
            <person name="Ferrer M."/>
            <person name="Ruiz A."/>
            <person name="Lanza F."/>
            <person name="Haange S.B."/>
            <person name="Oberbach A."/>
            <person name="Till H."/>
            <person name="Bargiela R."/>
            <person name="Campoy C."/>
            <person name="Segura M.T."/>
            <person name="Richter M."/>
            <person name="von Bergen M."/>
            <person name="Seifert J."/>
            <person name="Suarez A."/>
        </authorList>
    </citation>
    <scope>NUCLEOTIDE SEQUENCE</scope>
</reference>
<dbReference type="InterPro" id="IPR002347">
    <property type="entry name" value="SDR_fam"/>
</dbReference>
<gene>
    <name evidence="2" type="ORF">LEA_16668</name>
</gene>
<accession>K1S5X6</accession>
<comment type="similarity">
    <text evidence="1">Belongs to the short-chain dehydrogenases/reductases (SDR) family.</text>
</comment>
<organism evidence="2">
    <name type="scientific">human gut metagenome</name>
    <dbReference type="NCBI Taxonomy" id="408170"/>
    <lineage>
        <taxon>unclassified sequences</taxon>
        <taxon>metagenomes</taxon>
        <taxon>organismal metagenomes</taxon>
    </lineage>
</organism>
<dbReference type="PANTHER" id="PTHR42879:SF2">
    <property type="entry name" value="3-OXOACYL-[ACYL-CARRIER-PROTEIN] REDUCTASE FABG"/>
    <property type="match status" value="1"/>
</dbReference>
<feature type="non-terminal residue" evidence="2">
    <location>
        <position position="56"/>
    </location>
</feature>
<dbReference type="Pfam" id="PF00106">
    <property type="entry name" value="adh_short"/>
    <property type="match status" value="1"/>
</dbReference>